<gene>
    <name evidence="2" type="ORF">F2Q70_00002285</name>
</gene>
<dbReference type="SUPFAM" id="SSF81383">
    <property type="entry name" value="F-box domain"/>
    <property type="match status" value="1"/>
</dbReference>
<sequence length="749" mass="85862">MAESQEIELKIHFGGSVKKIGKEDYEYLGELGSKNVEWKIDEIVWDSLDKANLLSGCVYYLIVLLKFAPKANRIDWFCLVMGYDRISALPDCLRTQILLWLPTRDSIKTSVLSTRWRNLWLDVPGLDLHSNDLDSFSKAATNNFGNSFLKFNRQTRLQKFKINYDNYKSFGNSSQIREWLVTAVDHLGVQHLDFKDQNATCYSCFLPVNIYQSKTLVSLKLQRVVVPKNPEFVFSLPCLKIMHLKKIRYGKGGHIFTEKLISGCQVLEELNLVRYQFGSLKTLRVRSQTLKIFYLTFHPVRSGNDDSVEIDAPRLIKYMSFSDRIVVKNLNSLLKIDIDTDFNIKPLLLSEVLSKRDIIHEFLIGITSMTHMIISQPTLEAAFSSSSLSLLSVFLESCSNLKSLILDFSVSTEPEQKMDLTKVPQCLISTLERVEINKLNMWEGPGMKLATYFIMNSAVLKTDKKIKVVPMTVSGEEVPPQHQVFINYRGDELRKSFLGNLEREYRSEPERIKKWKEALISIPQKVGLTLAGHRSQTLKIFYLTFHPVRSGNDDSVEIDAPRLKYMSFSDRIVVLSKRDIIHEFLTGIASVTHMIISQPTLEVLYHYSKLGPFPKFYNLAHIQAAFSSSSLSLLSVFLESCSNLRSLILDFSVSTEPEQKMNLTKVPQCLISTLERVEINKLNIWEGPGMKLATYFIMNSAVLKKITLNDSHMTKQEIDFYNGLFILIRSSRKCQVFFDDMPLIMLGRN</sequence>
<dbReference type="PANTHER" id="PTHR31900:SF33">
    <property type="entry name" value="PROTEIN WITH RNI-LIKE_FBD-LIKE DOMAIN"/>
    <property type="match status" value="1"/>
</dbReference>
<dbReference type="PANTHER" id="PTHR31900">
    <property type="entry name" value="F-BOX/RNI SUPERFAMILY PROTEIN-RELATED"/>
    <property type="match status" value="1"/>
</dbReference>
<dbReference type="Pfam" id="PF08387">
    <property type="entry name" value="FBD"/>
    <property type="match status" value="2"/>
</dbReference>
<dbReference type="InterPro" id="IPR006566">
    <property type="entry name" value="FBD"/>
</dbReference>
<feature type="domain" description="FBD" evidence="1">
    <location>
        <begin position="668"/>
        <end position="739"/>
    </location>
</feature>
<dbReference type="InterPro" id="IPR053781">
    <property type="entry name" value="F-box_AtFBL13-like"/>
</dbReference>
<dbReference type="SUPFAM" id="SSF52047">
    <property type="entry name" value="RNI-like"/>
    <property type="match status" value="1"/>
</dbReference>
<comment type="caution">
    <text evidence="2">The sequence shown here is derived from an EMBL/GenBank/DDBJ whole genome shotgun (WGS) entry which is preliminary data.</text>
</comment>
<dbReference type="AlphaFoldDB" id="A0A8S9ILC2"/>
<dbReference type="InterPro" id="IPR050232">
    <property type="entry name" value="FBL13/AtMIF1-like"/>
</dbReference>
<dbReference type="Pfam" id="PF00646">
    <property type="entry name" value="F-box"/>
    <property type="match status" value="1"/>
</dbReference>
<dbReference type="InterPro" id="IPR055411">
    <property type="entry name" value="LRR_FXL15/At3g58940/PEG3-like"/>
</dbReference>
<protein>
    <recommendedName>
        <fullName evidence="1">FBD domain-containing protein</fullName>
    </recommendedName>
</protein>
<dbReference type="Pfam" id="PF24758">
    <property type="entry name" value="LRR_At5g56370"/>
    <property type="match status" value="1"/>
</dbReference>
<reference evidence="2" key="1">
    <citation type="submission" date="2019-12" db="EMBL/GenBank/DDBJ databases">
        <title>Genome sequencing and annotation of Brassica cretica.</title>
        <authorList>
            <person name="Studholme D.J."/>
            <person name="Sarris P.F."/>
        </authorList>
    </citation>
    <scope>NUCLEOTIDE SEQUENCE</scope>
    <source>
        <strain evidence="2">PFS-102/07</strain>
        <tissue evidence="2">Leaf</tissue>
    </source>
</reference>
<proteinExistence type="predicted"/>
<dbReference type="SMART" id="SM00579">
    <property type="entry name" value="FBD"/>
    <property type="match status" value="2"/>
</dbReference>
<organism evidence="2">
    <name type="scientific">Brassica cretica</name>
    <name type="common">Mustard</name>
    <dbReference type="NCBI Taxonomy" id="69181"/>
    <lineage>
        <taxon>Eukaryota</taxon>
        <taxon>Viridiplantae</taxon>
        <taxon>Streptophyta</taxon>
        <taxon>Embryophyta</taxon>
        <taxon>Tracheophyta</taxon>
        <taxon>Spermatophyta</taxon>
        <taxon>Magnoliopsida</taxon>
        <taxon>eudicotyledons</taxon>
        <taxon>Gunneridae</taxon>
        <taxon>Pentapetalae</taxon>
        <taxon>rosids</taxon>
        <taxon>malvids</taxon>
        <taxon>Brassicales</taxon>
        <taxon>Brassicaceae</taxon>
        <taxon>Brassiceae</taxon>
        <taxon>Brassica</taxon>
    </lineage>
</organism>
<accession>A0A8S9ILC2</accession>
<dbReference type="CDD" id="cd22160">
    <property type="entry name" value="F-box_AtFBL13-like"/>
    <property type="match status" value="1"/>
</dbReference>
<dbReference type="EMBL" id="QGKY02001015">
    <property type="protein sequence ID" value="KAF2570123.1"/>
    <property type="molecule type" value="Genomic_DNA"/>
</dbReference>
<evidence type="ECO:0000259" key="1">
    <source>
        <dbReference type="SMART" id="SM00579"/>
    </source>
</evidence>
<feature type="domain" description="FBD" evidence="1">
    <location>
        <begin position="425"/>
        <end position="486"/>
    </location>
</feature>
<dbReference type="InterPro" id="IPR001810">
    <property type="entry name" value="F-box_dom"/>
</dbReference>
<name>A0A8S9ILC2_BRACR</name>
<evidence type="ECO:0000313" key="2">
    <source>
        <dbReference type="EMBL" id="KAF2570123.1"/>
    </source>
</evidence>
<dbReference type="InterPro" id="IPR036047">
    <property type="entry name" value="F-box-like_dom_sf"/>
</dbReference>